<sequence>MKADAKSGSLFEEAGPTIACDLNHRQRKGPRLCYKLSPAPSNPYIVSCICGSTEADEVTQ</sequence>
<dbReference type="Proteomes" id="UP000238701">
    <property type="component" value="Unassembled WGS sequence"/>
</dbReference>
<organism evidence="1 2">
    <name type="scientific">Candidatus Sulfotelmatobacter kueseliae</name>
    <dbReference type="NCBI Taxonomy" id="2042962"/>
    <lineage>
        <taxon>Bacteria</taxon>
        <taxon>Pseudomonadati</taxon>
        <taxon>Acidobacteriota</taxon>
        <taxon>Terriglobia</taxon>
        <taxon>Terriglobales</taxon>
        <taxon>Candidatus Korobacteraceae</taxon>
        <taxon>Candidatus Sulfotelmatobacter</taxon>
    </lineage>
</organism>
<proteinExistence type="predicted"/>
<evidence type="ECO:0000313" key="2">
    <source>
        <dbReference type="Proteomes" id="UP000238701"/>
    </source>
</evidence>
<protein>
    <submittedName>
        <fullName evidence="1">Uncharacterized protein</fullName>
    </submittedName>
</protein>
<gene>
    <name evidence="1" type="ORF">SBA1_30061</name>
</gene>
<evidence type="ECO:0000313" key="1">
    <source>
        <dbReference type="EMBL" id="SPF40210.1"/>
    </source>
</evidence>
<dbReference type="EMBL" id="OMOD01000122">
    <property type="protein sequence ID" value="SPF40210.1"/>
    <property type="molecule type" value="Genomic_DNA"/>
</dbReference>
<reference evidence="2" key="1">
    <citation type="submission" date="2018-02" db="EMBL/GenBank/DDBJ databases">
        <authorList>
            <person name="Hausmann B."/>
        </authorList>
    </citation>
    <scope>NUCLEOTIDE SEQUENCE [LARGE SCALE GENOMIC DNA]</scope>
    <source>
        <strain evidence="2">Peat soil MAG SbA1</strain>
    </source>
</reference>
<accession>A0A2U3KKY2</accession>
<name>A0A2U3KKY2_9BACT</name>
<dbReference type="AlphaFoldDB" id="A0A2U3KKY2"/>